<dbReference type="KEGG" id="ccr:CC_0650"/>
<keyword evidence="3" id="KW-1185">Reference proteome</keyword>
<feature type="region of interest" description="Disordered" evidence="1">
    <location>
        <begin position="1"/>
        <end position="23"/>
    </location>
</feature>
<dbReference type="AlphaFoldDB" id="Q9AAF1"/>
<evidence type="ECO:0000256" key="1">
    <source>
        <dbReference type="SAM" id="MobiDB-lite"/>
    </source>
</evidence>
<name>Q9AAF1_CAUVC</name>
<proteinExistence type="predicted"/>
<dbReference type="PIR" id="G87329">
    <property type="entry name" value="G87329"/>
</dbReference>
<dbReference type="Pfam" id="PF20101">
    <property type="entry name" value="DUF6491"/>
    <property type="match status" value="1"/>
</dbReference>
<reference evidence="2 3" key="1">
    <citation type="journal article" date="2001" name="Proc. Natl. Acad. Sci. U.S.A.">
        <title>Complete genome sequence of Caulobacter crescentus.</title>
        <authorList>
            <person name="Nierman W.C."/>
            <person name="Feldblyum T.V."/>
            <person name="Laub M.T."/>
            <person name="Paulsen I.T."/>
            <person name="Nelson K.E."/>
            <person name="Eisen J.A."/>
            <person name="Heidelberg J.F."/>
            <person name="Alley M.R."/>
            <person name="Ohta N."/>
            <person name="Maddock J.R."/>
            <person name="Potocka I."/>
            <person name="Nelson W.C."/>
            <person name="Newton A."/>
            <person name="Stephens C."/>
            <person name="Phadke N.D."/>
            <person name="Ely B."/>
            <person name="DeBoy R.T."/>
            <person name="Dodson R.J."/>
            <person name="Durkin A.S."/>
            <person name="Gwinn M.L."/>
            <person name="Haft D.H."/>
            <person name="Kolonay J.F."/>
            <person name="Smit J."/>
            <person name="Craven M.B."/>
            <person name="Khouri H."/>
            <person name="Shetty J."/>
            <person name="Berry K."/>
            <person name="Utterback T."/>
            <person name="Tran K."/>
            <person name="Wolf A."/>
            <person name="Vamathevan J."/>
            <person name="Ermolaeva M."/>
            <person name="White O."/>
            <person name="Salzberg S.L."/>
            <person name="Venter J.C."/>
            <person name="Shapiro L."/>
            <person name="Fraser C.M."/>
        </authorList>
    </citation>
    <scope>NUCLEOTIDE SEQUENCE [LARGE SCALE GENOMIC DNA]</scope>
    <source>
        <strain evidence="3">ATCC 19089 / CB15</strain>
    </source>
</reference>
<dbReference type="PATRIC" id="fig|190650.5.peg.661"/>
<gene>
    <name evidence="2" type="ordered locus">CC_0650</name>
</gene>
<dbReference type="STRING" id="190650.CC_0650"/>
<evidence type="ECO:0000313" key="3">
    <source>
        <dbReference type="Proteomes" id="UP000001816"/>
    </source>
</evidence>
<dbReference type="EnsemblBacteria" id="AAK22635">
    <property type="protein sequence ID" value="AAK22635"/>
    <property type="gene ID" value="CC_0650"/>
</dbReference>
<dbReference type="EMBL" id="AE005673">
    <property type="protein sequence ID" value="AAK22635.1"/>
    <property type="molecule type" value="Genomic_DNA"/>
</dbReference>
<evidence type="ECO:0000313" key="2">
    <source>
        <dbReference type="EMBL" id="AAK22635.1"/>
    </source>
</evidence>
<organism evidence="2 3">
    <name type="scientific">Caulobacter vibrioides (strain ATCC 19089 / CIP 103742 / CB 15)</name>
    <name type="common">Caulobacter crescentus</name>
    <dbReference type="NCBI Taxonomy" id="190650"/>
    <lineage>
        <taxon>Bacteria</taxon>
        <taxon>Pseudomonadati</taxon>
        <taxon>Pseudomonadota</taxon>
        <taxon>Alphaproteobacteria</taxon>
        <taxon>Caulobacterales</taxon>
        <taxon>Caulobacteraceae</taxon>
        <taxon>Caulobacter</taxon>
    </lineage>
</organism>
<dbReference type="InterPro" id="IPR045500">
    <property type="entry name" value="DUF6491"/>
</dbReference>
<sequence length="149" mass="16110">MGGWRLEPDTLWPEDTSGGRPSGVNPMRILTASTVICALLVAAPALAAEPKPARACFDASDINGFNVIDDRTVDVSISPRQVYRLTLFAPSRDIDSAMQLGVEARGGSWICTGLDATIIVPGDRTGMGRYPVTEVRKLTPEEIQAKRKR</sequence>
<dbReference type="BioCyc" id="CAULO:CC0650-MONOMER"/>
<dbReference type="Proteomes" id="UP000001816">
    <property type="component" value="Chromosome"/>
</dbReference>
<dbReference type="HOGENOM" id="CLU_153071_0_0_5"/>
<accession>Q9AAF1</accession>
<protein>
    <submittedName>
        <fullName evidence="2">Uncharacterized protein</fullName>
    </submittedName>
</protein>